<dbReference type="AlphaFoldDB" id="A0A409W3C1"/>
<gene>
    <name evidence="1" type="ORF">CVT26_014521</name>
</gene>
<dbReference type="OrthoDB" id="539213at2759"/>
<dbReference type="Proteomes" id="UP000284706">
    <property type="component" value="Unassembled WGS sequence"/>
</dbReference>
<accession>A0A409W3C1</accession>
<sequence length="146" mass="16311">MHVVKDTLTNVDIELFDPSAGWKRNIERVEVTKGYSNHDLMFEYAVYSAISTHSSALRQKKSLLTIPLYFDICVEFASQESDPPVHSVGFRPVVISGSHTRHTKHQSWLITLNALGPSMNGMIPLGTAAWLYLPKTVSVLLEENLG</sequence>
<reference evidence="1 2" key="1">
    <citation type="journal article" date="2018" name="Evol. Lett.">
        <title>Horizontal gene cluster transfer increased hallucinogenic mushroom diversity.</title>
        <authorList>
            <person name="Reynolds H.T."/>
            <person name="Vijayakumar V."/>
            <person name="Gluck-Thaler E."/>
            <person name="Korotkin H.B."/>
            <person name="Matheny P.B."/>
            <person name="Slot J.C."/>
        </authorList>
    </citation>
    <scope>NUCLEOTIDE SEQUENCE [LARGE SCALE GENOMIC DNA]</scope>
    <source>
        <strain evidence="1 2">SRW20</strain>
    </source>
</reference>
<proteinExistence type="predicted"/>
<organism evidence="1 2">
    <name type="scientific">Gymnopilus dilepis</name>
    <dbReference type="NCBI Taxonomy" id="231916"/>
    <lineage>
        <taxon>Eukaryota</taxon>
        <taxon>Fungi</taxon>
        <taxon>Dikarya</taxon>
        <taxon>Basidiomycota</taxon>
        <taxon>Agaricomycotina</taxon>
        <taxon>Agaricomycetes</taxon>
        <taxon>Agaricomycetidae</taxon>
        <taxon>Agaricales</taxon>
        <taxon>Agaricineae</taxon>
        <taxon>Hymenogastraceae</taxon>
        <taxon>Gymnopilus</taxon>
    </lineage>
</organism>
<keyword evidence="2" id="KW-1185">Reference proteome</keyword>
<evidence type="ECO:0000313" key="2">
    <source>
        <dbReference type="Proteomes" id="UP000284706"/>
    </source>
</evidence>
<comment type="caution">
    <text evidence="1">The sequence shown here is derived from an EMBL/GenBank/DDBJ whole genome shotgun (WGS) entry which is preliminary data.</text>
</comment>
<dbReference type="InParanoid" id="A0A409W3C1"/>
<evidence type="ECO:0000313" key="1">
    <source>
        <dbReference type="EMBL" id="PPQ72976.1"/>
    </source>
</evidence>
<dbReference type="EMBL" id="NHYE01005430">
    <property type="protein sequence ID" value="PPQ72976.1"/>
    <property type="molecule type" value="Genomic_DNA"/>
</dbReference>
<name>A0A409W3C1_9AGAR</name>
<protein>
    <submittedName>
        <fullName evidence="1">Uncharacterized protein</fullName>
    </submittedName>
</protein>